<dbReference type="Proteomes" id="UP000441717">
    <property type="component" value="Unassembled WGS sequence"/>
</dbReference>
<gene>
    <name evidence="1" type="ORF">GFC01_15435</name>
</gene>
<name>A0A6N7IU90_9FIRM</name>
<dbReference type="AlphaFoldDB" id="A0A6N7IU90"/>
<keyword evidence="2" id="KW-1185">Reference proteome</keyword>
<sequence>MKINPFVYDHPGRYAAYYLEGTAYHELTCAVELLTKVAPQYTHEDVYKFLTDRTYRSQLLQVSQDTDLNNQWNSYEKEIPKKNWYKKAVGIVRRLVYLKDPEPIKADSKEWQIYNAVVNSKQYVIPVVYQKLMPEERPDRYDVLDKEILLFRFKTYGFRFISIPIAMMGNNVPYLEVELEYYHTYQKGLLEIYLPYDEMKNLYQAIFNKEYPKKYHYGKFHYNGLESI</sequence>
<protein>
    <submittedName>
        <fullName evidence="1">Uncharacterized protein</fullName>
    </submittedName>
</protein>
<reference evidence="1 2" key="1">
    <citation type="submission" date="2019-10" db="EMBL/GenBank/DDBJ databases">
        <title>Comparative genomics of sulfur disproportionating microorganisms.</title>
        <authorList>
            <person name="Ward L.M."/>
            <person name="Bertran E."/>
            <person name="Johnston D."/>
        </authorList>
    </citation>
    <scope>NUCLEOTIDE SEQUENCE [LARGE SCALE GENOMIC DNA]</scope>
    <source>
        <strain evidence="1 2">DSM 14055</strain>
    </source>
</reference>
<organism evidence="1 2">
    <name type="scientific">Desulfofundulus thermobenzoicus</name>
    <dbReference type="NCBI Taxonomy" id="29376"/>
    <lineage>
        <taxon>Bacteria</taxon>
        <taxon>Bacillati</taxon>
        <taxon>Bacillota</taxon>
        <taxon>Clostridia</taxon>
        <taxon>Eubacteriales</taxon>
        <taxon>Peptococcaceae</taxon>
        <taxon>Desulfofundulus</taxon>
    </lineage>
</organism>
<dbReference type="EMBL" id="WHYR01000057">
    <property type="protein sequence ID" value="MQL53630.1"/>
    <property type="molecule type" value="Genomic_DNA"/>
</dbReference>
<evidence type="ECO:0000313" key="1">
    <source>
        <dbReference type="EMBL" id="MQL53630.1"/>
    </source>
</evidence>
<dbReference type="OrthoDB" id="1807070at2"/>
<dbReference type="RefSeq" id="WP_152948092.1">
    <property type="nucleotide sequence ID" value="NZ_WHYR01000057.1"/>
</dbReference>
<evidence type="ECO:0000313" key="2">
    <source>
        <dbReference type="Proteomes" id="UP000441717"/>
    </source>
</evidence>
<proteinExistence type="predicted"/>
<accession>A0A6N7IU90</accession>
<comment type="caution">
    <text evidence="1">The sequence shown here is derived from an EMBL/GenBank/DDBJ whole genome shotgun (WGS) entry which is preliminary data.</text>
</comment>